<name>A0A7J6RHN4_PEROL</name>
<gene>
    <name evidence="1" type="ORF">FOZ62_023566</name>
</gene>
<evidence type="ECO:0000313" key="2">
    <source>
        <dbReference type="Proteomes" id="UP000574390"/>
    </source>
</evidence>
<sequence>FQLSRIEQLPFDSFQQMRYLEYVGLAGNPICVGGDFPEWTNGIMDCGAGSGAACAVDDSLIGLSQSLTGYCEKWLQNGASTLCLPACSTNHAIYSALDRDGSESMSPPENTELLQMFGLAPAGTDMSAALHQCVMESCGKEPSDDIAFPVQAVVSTGKTLPGYGL</sequence>
<dbReference type="AlphaFoldDB" id="A0A7J6RHN4"/>
<feature type="non-terminal residue" evidence="1">
    <location>
        <position position="1"/>
    </location>
</feature>
<dbReference type="EMBL" id="JABANM010022660">
    <property type="protein sequence ID" value="KAF4719210.1"/>
    <property type="molecule type" value="Genomic_DNA"/>
</dbReference>
<evidence type="ECO:0000313" key="1">
    <source>
        <dbReference type="EMBL" id="KAF4719210.1"/>
    </source>
</evidence>
<dbReference type="Proteomes" id="UP000574390">
    <property type="component" value="Unassembled WGS sequence"/>
</dbReference>
<organism evidence="1 2">
    <name type="scientific">Perkinsus olseni</name>
    <name type="common">Perkinsus atlanticus</name>
    <dbReference type="NCBI Taxonomy" id="32597"/>
    <lineage>
        <taxon>Eukaryota</taxon>
        <taxon>Sar</taxon>
        <taxon>Alveolata</taxon>
        <taxon>Perkinsozoa</taxon>
        <taxon>Perkinsea</taxon>
        <taxon>Perkinsida</taxon>
        <taxon>Perkinsidae</taxon>
        <taxon>Perkinsus</taxon>
    </lineage>
</organism>
<comment type="caution">
    <text evidence="1">The sequence shown here is derived from an EMBL/GenBank/DDBJ whole genome shotgun (WGS) entry which is preliminary data.</text>
</comment>
<protein>
    <submittedName>
        <fullName evidence="1">Uncharacterized protein</fullName>
    </submittedName>
</protein>
<accession>A0A7J6RHN4</accession>
<reference evidence="1 2" key="1">
    <citation type="submission" date="2020-04" db="EMBL/GenBank/DDBJ databases">
        <title>Perkinsus olseni comparative genomics.</title>
        <authorList>
            <person name="Bogema D.R."/>
        </authorList>
    </citation>
    <scope>NUCLEOTIDE SEQUENCE [LARGE SCALE GENOMIC DNA]</scope>
    <source>
        <strain evidence="1">ATCC PRA-205</strain>
    </source>
</reference>
<proteinExistence type="predicted"/>